<accession>A0A3S9A175</accession>
<evidence type="ECO:0000256" key="1">
    <source>
        <dbReference type="SAM" id="Phobius"/>
    </source>
</evidence>
<feature type="transmembrane region" description="Helical" evidence="1">
    <location>
        <begin position="26"/>
        <end position="46"/>
    </location>
</feature>
<keyword evidence="3" id="KW-1185">Reference proteome</keyword>
<dbReference type="EMBL" id="CP034437">
    <property type="protein sequence ID" value="AZN39425.1"/>
    <property type="molecule type" value="Genomic_DNA"/>
</dbReference>
<protein>
    <submittedName>
        <fullName evidence="2">Uncharacterized protein</fullName>
    </submittedName>
</protein>
<evidence type="ECO:0000313" key="2">
    <source>
        <dbReference type="EMBL" id="AZN39425.1"/>
    </source>
</evidence>
<organism evidence="2 3">
    <name type="scientific">Paenibacillus albus</name>
    <dbReference type="NCBI Taxonomy" id="2495582"/>
    <lineage>
        <taxon>Bacteria</taxon>
        <taxon>Bacillati</taxon>
        <taxon>Bacillota</taxon>
        <taxon>Bacilli</taxon>
        <taxon>Bacillales</taxon>
        <taxon>Paenibacillaceae</taxon>
        <taxon>Paenibacillus</taxon>
    </lineage>
</organism>
<reference evidence="3" key="1">
    <citation type="submission" date="2018-12" db="EMBL/GenBank/DDBJ databases">
        <title>Genome sequence of Peanibacillus sp.</title>
        <authorList>
            <person name="Subramani G."/>
            <person name="Srinivasan S."/>
            <person name="Kim M.K."/>
        </authorList>
    </citation>
    <scope>NUCLEOTIDE SEQUENCE [LARGE SCALE GENOMIC DNA]</scope>
    <source>
        <strain evidence="3">18JY67-1</strain>
    </source>
</reference>
<keyword evidence="1" id="KW-0812">Transmembrane</keyword>
<evidence type="ECO:0000313" key="3">
    <source>
        <dbReference type="Proteomes" id="UP000272528"/>
    </source>
</evidence>
<keyword evidence="1" id="KW-1133">Transmembrane helix</keyword>
<dbReference type="RefSeq" id="WP_126013987.1">
    <property type="nucleotide sequence ID" value="NZ_CP034437.1"/>
</dbReference>
<dbReference type="AlphaFoldDB" id="A0A3S9A175"/>
<name>A0A3S9A175_9BACL</name>
<dbReference type="Proteomes" id="UP000272528">
    <property type="component" value="Chromosome"/>
</dbReference>
<proteinExistence type="predicted"/>
<gene>
    <name evidence="2" type="ORF">EJC50_06940</name>
</gene>
<sequence>MLFVLMTIKSIKNTVDGAHLITLKEIIISTISVMFFALILLLFLLIKRAASKYKVNLNTKVYVSNLLTNEYEEMIIVKYITEKLKIENKDVRLMRIESPFLV</sequence>
<keyword evidence="1" id="KW-0472">Membrane</keyword>
<dbReference type="KEGG" id="palb:EJC50_06940"/>